<dbReference type="EMBL" id="JAKEIP010000041">
    <property type="protein sequence ID" value="MCF1594623.1"/>
    <property type="molecule type" value="Genomic_DNA"/>
</dbReference>
<dbReference type="CDD" id="cd00438">
    <property type="entry name" value="cupin_RmlC"/>
    <property type="match status" value="1"/>
</dbReference>
<dbReference type="PANTHER" id="PTHR21047">
    <property type="entry name" value="DTDP-6-DEOXY-D-GLUCOSE-3,5 EPIMERASE"/>
    <property type="match status" value="1"/>
</dbReference>
<sequence length="204" mass="21970">MRISETAVPGAYVITPHQLVDERGVFFEHFRAELLAETLGHPFVPRQINYSVSRRNTLRGIHSVAIPPGQAKYVTCVRGALRDIVVDLRVGSPAFGSYETTVLDAESGRGLYIPEGVGHGFLALTDDTCICYVLSSEHVPGTQIDINPLDPDLALPWGFDEPPVMSQKDAHAPGVAEAEAAGVLAKWPEATQGTPSIAVRNSLT</sequence>
<evidence type="ECO:0000313" key="5">
    <source>
        <dbReference type="Proteomes" id="UP001139384"/>
    </source>
</evidence>
<dbReference type="InterPro" id="IPR014710">
    <property type="entry name" value="RmlC-like_jellyroll"/>
</dbReference>
<dbReference type="PANTHER" id="PTHR21047:SF2">
    <property type="entry name" value="THYMIDINE DIPHOSPHO-4-KETO-RHAMNOSE 3,5-EPIMERASE"/>
    <property type="match status" value="1"/>
</dbReference>
<evidence type="ECO:0000313" key="4">
    <source>
        <dbReference type="EMBL" id="MCF1594623.1"/>
    </source>
</evidence>
<dbReference type="InterPro" id="IPR011051">
    <property type="entry name" value="RmlC_Cupin_sf"/>
</dbReference>
<feature type="active site" description="Proton donor" evidence="3">
    <location>
        <position position="132"/>
    </location>
</feature>
<keyword evidence="5" id="KW-1185">Reference proteome</keyword>
<dbReference type="Pfam" id="PF00908">
    <property type="entry name" value="dTDP_sugar_isom"/>
    <property type="match status" value="1"/>
</dbReference>
<dbReference type="GO" id="GO:0000271">
    <property type="term" value="P:polysaccharide biosynthetic process"/>
    <property type="evidence" value="ECO:0007669"/>
    <property type="project" value="TreeGrafter"/>
</dbReference>
<protein>
    <submittedName>
        <fullName evidence="4">dTDP-4-dehydrorhamnose 3,5-epimerase family protein</fullName>
    </submittedName>
</protein>
<evidence type="ECO:0000256" key="3">
    <source>
        <dbReference type="PIRSR" id="PIRSR600888-1"/>
    </source>
</evidence>
<comment type="caution">
    <text evidence="4">The sequence shown here is derived from an EMBL/GenBank/DDBJ whole genome shotgun (WGS) entry which is preliminary data.</text>
</comment>
<dbReference type="GO" id="GO:0019305">
    <property type="term" value="P:dTDP-rhamnose biosynthetic process"/>
    <property type="evidence" value="ECO:0007669"/>
    <property type="project" value="TreeGrafter"/>
</dbReference>
<dbReference type="SUPFAM" id="SSF51182">
    <property type="entry name" value="RmlC-like cupins"/>
    <property type="match status" value="1"/>
</dbReference>
<feature type="active site" description="Proton acceptor" evidence="3">
    <location>
        <position position="62"/>
    </location>
</feature>
<name>A0A9X1PX12_STRM4</name>
<accession>A0A9X1PX12</accession>
<dbReference type="Proteomes" id="UP001139384">
    <property type="component" value="Unassembled WGS sequence"/>
</dbReference>
<organism evidence="4 5">
    <name type="scientific">Streptomyces muensis</name>
    <dbReference type="NCBI Taxonomy" id="1077944"/>
    <lineage>
        <taxon>Bacteria</taxon>
        <taxon>Bacillati</taxon>
        <taxon>Actinomycetota</taxon>
        <taxon>Actinomycetes</taxon>
        <taxon>Kitasatosporales</taxon>
        <taxon>Streptomycetaceae</taxon>
        <taxon>Streptomyces</taxon>
    </lineage>
</organism>
<proteinExistence type="inferred from homology"/>
<dbReference type="GO" id="GO:0008830">
    <property type="term" value="F:dTDP-4-dehydrorhamnose 3,5-epimerase activity"/>
    <property type="evidence" value="ECO:0007669"/>
    <property type="project" value="InterPro"/>
</dbReference>
<gene>
    <name evidence="4" type="ORF">L0P92_13750</name>
</gene>
<evidence type="ECO:0000256" key="1">
    <source>
        <dbReference type="ARBA" id="ARBA00010154"/>
    </source>
</evidence>
<comment type="similarity">
    <text evidence="1">Belongs to the dTDP-4-dehydrorhamnose 3,5-epimerase family.</text>
</comment>
<dbReference type="AlphaFoldDB" id="A0A9X1PX12"/>
<dbReference type="RefSeq" id="WP_234762877.1">
    <property type="nucleotide sequence ID" value="NZ_JAKEIP010000041.1"/>
</dbReference>
<dbReference type="InterPro" id="IPR000888">
    <property type="entry name" value="RmlC-like"/>
</dbReference>
<evidence type="ECO:0000256" key="2">
    <source>
        <dbReference type="ARBA" id="ARBA00023235"/>
    </source>
</evidence>
<keyword evidence="2" id="KW-0413">Isomerase</keyword>
<dbReference type="Gene3D" id="2.60.120.10">
    <property type="entry name" value="Jelly Rolls"/>
    <property type="match status" value="1"/>
</dbReference>
<dbReference type="GO" id="GO:0005829">
    <property type="term" value="C:cytosol"/>
    <property type="evidence" value="ECO:0007669"/>
    <property type="project" value="TreeGrafter"/>
</dbReference>
<reference evidence="4" key="1">
    <citation type="submission" date="2022-01" db="EMBL/GenBank/DDBJ databases">
        <title>Draft Genome Sequences of Seven Type Strains of the Genus Streptomyces.</title>
        <authorList>
            <person name="Aziz S."/>
            <person name="Coretto E."/>
            <person name="Chronakova A."/>
            <person name="Sproer C."/>
            <person name="Huber K."/>
            <person name="Nouioui I."/>
            <person name="Gross H."/>
        </authorList>
    </citation>
    <scope>NUCLEOTIDE SEQUENCE</scope>
    <source>
        <strain evidence="4">DSM 103493</strain>
    </source>
</reference>